<evidence type="ECO:0000259" key="23">
    <source>
        <dbReference type="PROSITE" id="PS51007"/>
    </source>
</evidence>
<evidence type="ECO:0000256" key="10">
    <source>
        <dbReference type="ARBA" id="ARBA00022723"/>
    </source>
</evidence>
<accession>A0A2K9LGT3</accession>
<evidence type="ECO:0000256" key="5">
    <source>
        <dbReference type="ARBA" id="ARBA00022475"/>
    </source>
</evidence>
<keyword evidence="7 19" id="KW-0349">Heme</keyword>
<dbReference type="Gene3D" id="6.10.280.130">
    <property type="match status" value="1"/>
</dbReference>
<evidence type="ECO:0000256" key="20">
    <source>
        <dbReference type="PIRSR" id="PIRSR000006-1"/>
    </source>
</evidence>
<keyword evidence="18 19" id="KW-0472">Membrane</keyword>
<keyword evidence="8 19" id="KW-0679">Respiratory chain</keyword>
<dbReference type="RefSeq" id="WP_101892777.1">
    <property type="nucleotide sequence ID" value="NZ_CP022684.1"/>
</dbReference>
<dbReference type="PANTHER" id="PTHR33751">
    <property type="entry name" value="CBB3-TYPE CYTOCHROME C OXIDASE SUBUNIT FIXP"/>
    <property type="match status" value="1"/>
</dbReference>
<keyword evidence="6 19" id="KW-0997">Cell inner membrane</keyword>
<dbReference type="PANTHER" id="PTHR33751:SF1">
    <property type="entry name" value="CBB3-TYPE CYTOCHROME C OXIDASE SUBUNIT FIXP"/>
    <property type="match status" value="1"/>
</dbReference>
<dbReference type="InterPro" id="IPR004678">
    <property type="entry name" value="Cyt_c_oxidase_cbb3_su3"/>
</dbReference>
<feature type="binding site" description="covalent" evidence="21">
    <location>
        <position position="145"/>
    </location>
    <ligand>
        <name>heme c</name>
        <dbReference type="ChEBI" id="CHEBI:61717"/>
        <label>1</label>
    </ligand>
</feature>
<organism evidence="24 25">
    <name type="scientific">Ketobacter alkanivorans</name>
    <dbReference type="NCBI Taxonomy" id="1917421"/>
    <lineage>
        <taxon>Bacteria</taxon>
        <taxon>Pseudomonadati</taxon>
        <taxon>Pseudomonadota</taxon>
        <taxon>Gammaproteobacteria</taxon>
        <taxon>Pseudomonadales</taxon>
        <taxon>Ketobacteraceae</taxon>
        <taxon>Ketobacter</taxon>
    </lineage>
</organism>
<dbReference type="GO" id="GO:0006119">
    <property type="term" value="P:oxidative phosphorylation"/>
    <property type="evidence" value="ECO:0007669"/>
    <property type="project" value="UniProtKB-UniPathway"/>
</dbReference>
<comment type="similarity">
    <text evidence="3 19">Belongs to the CcoP / FixP family.</text>
</comment>
<feature type="binding site" description="axial binding residue" evidence="20">
    <location>
        <position position="234"/>
    </location>
    <ligand>
        <name>heme c</name>
        <dbReference type="ChEBI" id="CHEBI:61717"/>
        <label>2</label>
    </ligand>
    <ligandPart>
        <name>Fe</name>
        <dbReference type="ChEBI" id="CHEBI:18248"/>
    </ligandPart>
</feature>
<keyword evidence="11" id="KW-0677">Repeat</keyword>
<keyword evidence="4 19" id="KW-0813">Transport</keyword>
<keyword evidence="13 19" id="KW-0249">Electron transport</keyword>
<dbReference type="PRINTS" id="PR00605">
    <property type="entry name" value="CYTCHROMECIC"/>
</dbReference>
<feature type="binding site" description="covalent" evidence="21">
    <location>
        <position position="148"/>
    </location>
    <ligand>
        <name>heme c</name>
        <dbReference type="ChEBI" id="CHEBI:61717"/>
        <label>1</label>
    </ligand>
</feature>
<evidence type="ECO:0000256" key="8">
    <source>
        <dbReference type="ARBA" id="ARBA00022660"/>
    </source>
</evidence>
<evidence type="ECO:0000313" key="24">
    <source>
        <dbReference type="EMBL" id="AUM11437.1"/>
    </source>
</evidence>
<dbReference type="GO" id="GO:1902600">
    <property type="term" value="P:proton transmembrane transport"/>
    <property type="evidence" value="ECO:0007669"/>
    <property type="project" value="UniProtKB-KW"/>
</dbReference>
<evidence type="ECO:0000256" key="21">
    <source>
        <dbReference type="PIRSR" id="PIRSR000006-2"/>
    </source>
</evidence>
<evidence type="ECO:0000256" key="9">
    <source>
        <dbReference type="ARBA" id="ARBA00022692"/>
    </source>
</evidence>
<feature type="binding site" description="covalent" evidence="21">
    <location>
        <position position="230"/>
    </location>
    <ligand>
        <name>heme c</name>
        <dbReference type="ChEBI" id="CHEBI:61717"/>
        <label>2</label>
    </ligand>
</feature>
<evidence type="ECO:0000256" key="19">
    <source>
        <dbReference type="PIRNR" id="PIRNR000006"/>
    </source>
</evidence>
<dbReference type="GO" id="GO:0005886">
    <property type="term" value="C:plasma membrane"/>
    <property type="evidence" value="ECO:0007669"/>
    <property type="project" value="UniProtKB-SubCell"/>
</dbReference>
<keyword evidence="16 19" id="KW-0408">Iron</keyword>
<keyword evidence="10 19" id="KW-0479">Metal-binding</keyword>
<keyword evidence="9 22" id="KW-0812">Transmembrane</keyword>
<proteinExistence type="inferred from homology"/>
<evidence type="ECO:0000256" key="11">
    <source>
        <dbReference type="ARBA" id="ARBA00022737"/>
    </source>
</evidence>
<evidence type="ECO:0000256" key="17">
    <source>
        <dbReference type="ARBA" id="ARBA00023065"/>
    </source>
</evidence>
<dbReference type="SUPFAM" id="SSF46626">
    <property type="entry name" value="Cytochrome c"/>
    <property type="match status" value="2"/>
</dbReference>
<keyword evidence="15 19" id="KW-0560">Oxidoreductase</keyword>
<evidence type="ECO:0000256" key="15">
    <source>
        <dbReference type="ARBA" id="ARBA00023002"/>
    </source>
</evidence>
<keyword evidence="25" id="KW-1185">Reference proteome</keyword>
<evidence type="ECO:0000256" key="16">
    <source>
        <dbReference type="ARBA" id="ARBA00023004"/>
    </source>
</evidence>
<evidence type="ECO:0000256" key="22">
    <source>
        <dbReference type="SAM" id="Phobius"/>
    </source>
</evidence>
<feature type="domain" description="Cytochrome c" evidence="23">
    <location>
        <begin position="132"/>
        <end position="211"/>
    </location>
</feature>
<dbReference type="InterPro" id="IPR036909">
    <property type="entry name" value="Cyt_c-like_dom_sf"/>
</dbReference>
<comment type="subcellular location">
    <subcellularLocation>
        <location evidence="1 19">Cell inner membrane</location>
    </subcellularLocation>
</comment>
<evidence type="ECO:0000256" key="13">
    <source>
        <dbReference type="ARBA" id="ARBA00022982"/>
    </source>
</evidence>
<evidence type="ECO:0000256" key="3">
    <source>
        <dbReference type="ARBA" id="ARBA00006113"/>
    </source>
</evidence>
<keyword evidence="14 22" id="KW-1133">Transmembrane helix</keyword>
<dbReference type="Pfam" id="PF14715">
    <property type="entry name" value="FixP_N"/>
    <property type="match status" value="1"/>
</dbReference>
<dbReference type="Pfam" id="PF13442">
    <property type="entry name" value="Cytochrome_CBB3"/>
    <property type="match status" value="2"/>
</dbReference>
<gene>
    <name evidence="24" type="primary">ccoP</name>
    <name evidence="24" type="ORF">Kalk_02910</name>
</gene>
<dbReference type="UniPathway" id="UPA00705"/>
<dbReference type="EMBL" id="CP022684">
    <property type="protein sequence ID" value="AUM11437.1"/>
    <property type="molecule type" value="Genomic_DNA"/>
</dbReference>
<dbReference type="GO" id="GO:0020037">
    <property type="term" value="F:heme binding"/>
    <property type="evidence" value="ECO:0007669"/>
    <property type="project" value="InterPro"/>
</dbReference>
<feature type="binding site" description="axial binding residue" evidence="20">
    <location>
        <position position="149"/>
    </location>
    <ligand>
        <name>heme c</name>
        <dbReference type="ChEBI" id="CHEBI:61717"/>
        <label>1</label>
    </ligand>
    <ligandPart>
        <name>Fe</name>
        <dbReference type="ChEBI" id="CHEBI:18248"/>
    </ligandPart>
</feature>
<dbReference type="PIRSF" id="PIRSF000006">
    <property type="entry name" value="Cbb3-Cox_fixP"/>
    <property type="match status" value="1"/>
</dbReference>
<evidence type="ECO:0000256" key="7">
    <source>
        <dbReference type="ARBA" id="ARBA00022617"/>
    </source>
</evidence>
<feature type="transmembrane region" description="Helical" evidence="22">
    <location>
        <begin position="12"/>
        <end position="31"/>
    </location>
</feature>
<reference evidence="25" key="1">
    <citation type="submission" date="2017-08" db="EMBL/GenBank/DDBJ databases">
        <title>Direct submision.</title>
        <authorList>
            <person name="Kim S.-J."/>
            <person name="Rhee S.-K."/>
        </authorList>
    </citation>
    <scope>NUCLEOTIDE SEQUENCE [LARGE SCALE GENOMIC DNA]</scope>
    <source>
        <strain evidence="25">GI5</strain>
    </source>
</reference>
<comment type="subunit">
    <text evidence="19">Component of the cbb3-type cytochrome c oxidase.</text>
</comment>
<dbReference type="PROSITE" id="PS51007">
    <property type="entry name" value="CYTC"/>
    <property type="match status" value="2"/>
</dbReference>
<dbReference type="InterPro" id="IPR038414">
    <property type="entry name" value="CcoP_N_sf"/>
</dbReference>
<keyword evidence="12 19" id="KW-0375">Hydrogen ion transport</keyword>
<dbReference type="InterPro" id="IPR009056">
    <property type="entry name" value="Cyt_c-like_dom"/>
</dbReference>
<dbReference type="InterPro" id="IPR032858">
    <property type="entry name" value="CcoP_N"/>
</dbReference>
<dbReference type="Gene3D" id="1.10.760.10">
    <property type="entry name" value="Cytochrome c-like domain"/>
    <property type="match status" value="2"/>
</dbReference>
<dbReference type="GO" id="GO:0009055">
    <property type="term" value="F:electron transfer activity"/>
    <property type="evidence" value="ECO:0007669"/>
    <property type="project" value="InterPro"/>
</dbReference>
<keyword evidence="5 19" id="KW-1003">Cell membrane</keyword>
<dbReference type="KEGG" id="kak:Kalk_02910"/>
<evidence type="ECO:0000256" key="18">
    <source>
        <dbReference type="ARBA" id="ARBA00023136"/>
    </source>
</evidence>
<dbReference type="GO" id="GO:0005506">
    <property type="term" value="F:iron ion binding"/>
    <property type="evidence" value="ECO:0007669"/>
    <property type="project" value="InterPro"/>
</dbReference>
<dbReference type="OrthoDB" id="9811281at2"/>
<dbReference type="InterPro" id="IPR050597">
    <property type="entry name" value="Cytochrome_c_Oxidase_Subunit"/>
</dbReference>
<feature type="domain" description="Cytochrome c" evidence="23">
    <location>
        <begin position="217"/>
        <end position="298"/>
    </location>
</feature>
<evidence type="ECO:0000256" key="12">
    <source>
        <dbReference type="ARBA" id="ARBA00022781"/>
    </source>
</evidence>
<dbReference type="NCBIfam" id="TIGR00782">
    <property type="entry name" value="ccoP"/>
    <property type="match status" value="1"/>
</dbReference>
<evidence type="ECO:0000256" key="2">
    <source>
        <dbReference type="ARBA" id="ARBA00004673"/>
    </source>
</evidence>
<dbReference type="GO" id="GO:0016491">
    <property type="term" value="F:oxidoreductase activity"/>
    <property type="evidence" value="ECO:0007669"/>
    <property type="project" value="UniProtKB-KW"/>
</dbReference>
<protein>
    <recommendedName>
        <fullName evidence="19">Cbb3-type cytochrome c oxidase subunit</fullName>
    </recommendedName>
</protein>
<feature type="binding site" description="axial binding residue" evidence="20">
    <location>
        <position position="275"/>
    </location>
    <ligand>
        <name>heme c</name>
        <dbReference type="ChEBI" id="CHEBI:61717"/>
        <label>1</label>
    </ligand>
    <ligandPart>
        <name>Fe</name>
        <dbReference type="ChEBI" id="CHEBI:18248"/>
    </ligandPart>
</feature>
<comment type="function">
    <text evidence="19">C-type cytochrome. Part of the cbb3-type cytochrome c oxidase complex.</text>
</comment>
<feature type="binding site" description="axial binding residue" evidence="20">
    <location>
        <position position="188"/>
    </location>
    <ligand>
        <name>heme c</name>
        <dbReference type="ChEBI" id="CHEBI:61717"/>
        <label>2</label>
    </ligand>
    <ligandPart>
        <name>Fe</name>
        <dbReference type="ChEBI" id="CHEBI:18248"/>
    </ligandPart>
</feature>
<evidence type="ECO:0000313" key="25">
    <source>
        <dbReference type="Proteomes" id="UP000235116"/>
    </source>
</evidence>
<evidence type="ECO:0000256" key="4">
    <source>
        <dbReference type="ARBA" id="ARBA00022448"/>
    </source>
</evidence>
<evidence type="ECO:0000256" key="14">
    <source>
        <dbReference type="ARBA" id="ARBA00022989"/>
    </source>
</evidence>
<dbReference type="AlphaFoldDB" id="A0A2K9LGT3"/>
<feature type="binding site" description="covalent" evidence="21">
    <location>
        <position position="233"/>
    </location>
    <ligand>
        <name>heme c</name>
        <dbReference type="ChEBI" id="CHEBI:61717"/>
        <label>2</label>
    </ligand>
</feature>
<comment type="cofactor">
    <cofactor evidence="19 21">
        <name>heme c</name>
        <dbReference type="ChEBI" id="CHEBI:61717"/>
    </cofactor>
    <text evidence="19 21">Binds 2 heme C groups per subunit.</text>
</comment>
<keyword evidence="17 19" id="KW-0406">Ion transport</keyword>
<comment type="pathway">
    <text evidence="2 19">Energy metabolism; oxidative phosphorylation.</text>
</comment>
<name>A0A2K9LGT3_9GAMM</name>
<evidence type="ECO:0000256" key="6">
    <source>
        <dbReference type="ARBA" id="ARBA00022519"/>
    </source>
</evidence>
<evidence type="ECO:0000256" key="1">
    <source>
        <dbReference type="ARBA" id="ARBA00004533"/>
    </source>
</evidence>
<dbReference type="Proteomes" id="UP000235116">
    <property type="component" value="Chromosome"/>
</dbReference>
<sequence>MTGIDFTQGWVNGWIITIVLINLLGCLWLLWWTRKRPEDPIKDGESMGHSFDGIEELNNPLPHWWLNLFYITIIFAFIYLTLYPGWGDAKGVLGWTSVSQWETEVEKAENRYDRLFEEYAQIPMEQLATNDEVIKTGQRLFGNNCAICHGSDARGNKGYPNLTDSDWLYGGSPEKIKETLNNGRSGMMPALGAALGEEGVKNVVAYVLSLSGRTGAGNAEAGKEKFNMMCAACHGPDAKGNHMLGAPNLTDNIWLYGGTEAIITETINGGRQGKMPVFKDKLTPAKIHVLAAYVYSLSK</sequence>
<dbReference type="InterPro" id="IPR008168">
    <property type="entry name" value="Cyt_C_IC"/>
</dbReference>
<feature type="transmembrane region" description="Helical" evidence="22">
    <location>
        <begin position="64"/>
        <end position="83"/>
    </location>
</feature>